<dbReference type="AlphaFoldDB" id="A0AAD8YDZ1"/>
<sequence>MSNSDGDGVPLVIRITPENETRDDVDGGAIETDSARTIYPMRRNSKAKAEIDAKGVIGTLNRNITTARNRKQQLTESNTLISPTVDDVIDNLIYTCDPLFEADYEGACVNLLQLDVGNEDPTERDDDTDESDDQFQSKIDRILSNEKDDVQNYDEFDMNGISALIKQKRETDDLVLSKGLIDAKLQETKEKLSDAMDGMKQLQRNNDELTEKVQRLETILSKKNKKAEHAMRKEQEMSQNYMQDLDIARSTIEHLKEERHNDLSNHRKAMTNVTFMLEEETKKNDELTEEILLLKQQLIAERSNRYCIEELIQEKDNQTEKLCSELHQKERYCFELEQTMKMTKKGMKKDYEDLQKFNKNLSYKLSSSKEKLKRSRREKNELQFRLERLNNSLRMEANTRMKFEEEGESNLDLESGIDDDLFLNRQSQRMERLKSIMS</sequence>
<evidence type="ECO:0000256" key="1">
    <source>
        <dbReference type="SAM" id="Coils"/>
    </source>
</evidence>
<organism evidence="2 3">
    <name type="scientific">Skeletonema marinoi</name>
    <dbReference type="NCBI Taxonomy" id="267567"/>
    <lineage>
        <taxon>Eukaryota</taxon>
        <taxon>Sar</taxon>
        <taxon>Stramenopiles</taxon>
        <taxon>Ochrophyta</taxon>
        <taxon>Bacillariophyta</taxon>
        <taxon>Coscinodiscophyceae</taxon>
        <taxon>Thalassiosirophycidae</taxon>
        <taxon>Thalassiosirales</taxon>
        <taxon>Skeletonemataceae</taxon>
        <taxon>Skeletonema</taxon>
        <taxon>Skeletonema marinoi-dohrnii complex</taxon>
    </lineage>
</organism>
<feature type="coiled-coil region" evidence="1">
    <location>
        <begin position="365"/>
        <end position="406"/>
    </location>
</feature>
<keyword evidence="1" id="KW-0175">Coiled coil</keyword>
<name>A0AAD8YDZ1_9STRA</name>
<gene>
    <name evidence="2" type="ORF">QTG54_004035</name>
</gene>
<accession>A0AAD8YDZ1</accession>
<comment type="caution">
    <text evidence="2">The sequence shown here is derived from an EMBL/GenBank/DDBJ whole genome shotgun (WGS) entry which is preliminary data.</text>
</comment>
<protein>
    <submittedName>
        <fullName evidence="2">Uncharacterized protein</fullName>
    </submittedName>
</protein>
<evidence type="ECO:0000313" key="2">
    <source>
        <dbReference type="EMBL" id="KAK1744744.1"/>
    </source>
</evidence>
<proteinExistence type="predicted"/>
<dbReference type="EMBL" id="JATAAI010000006">
    <property type="protein sequence ID" value="KAK1744744.1"/>
    <property type="molecule type" value="Genomic_DNA"/>
</dbReference>
<feature type="coiled-coil region" evidence="1">
    <location>
        <begin position="185"/>
        <end position="304"/>
    </location>
</feature>
<evidence type="ECO:0000313" key="3">
    <source>
        <dbReference type="Proteomes" id="UP001224775"/>
    </source>
</evidence>
<keyword evidence="3" id="KW-1185">Reference proteome</keyword>
<dbReference type="Proteomes" id="UP001224775">
    <property type="component" value="Unassembled WGS sequence"/>
</dbReference>
<reference evidence="2" key="1">
    <citation type="submission" date="2023-06" db="EMBL/GenBank/DDBJ databases">
        <title>Survivors Of The Sea: Transcriptome response of Skeletonema marinoi to long-term dormancy.</title>
        <authorList>
            <person name="Pinder M.I.M."/>
            <person name="Kourtchenko O."/>
            <person name="Robertson E.K."/>
            <person name="Larsson T."/>
            <person name="Maumus F."/>
            <person name="Osuna-Cruz C.M."/>
            <person name="Vancaester E."/>
            <person name="Stenow R."/>
            <person name="Vandepoele K."/>
            <person name="Ploug H."/>
            <person name="Bruchert V."/>
            <person name="Godhe A."/>
            <person name="Topel M."/>
        </authorList>
    </citation>
    <scope>NUCLEOTIDE SEQUENCE</scope>
    <source>
        <strain evidence="2">R05AC</strain>
    </source>
</reference>